<organism evidence="4 5">
    <name type="scientific">Coemansia brasiliensis</name>
    <dbReference type="NCBI Taxonomy" id="2650707"/>
    <lineage>
        <taxon>Eukaryota</taxon>
        <taxon>Fungi</taxon>
        <taxon>Fungi incertae sedis</taxon>
        <taxon>Zoopagomycota</taxon>
        <taxon>Kickxellomycotina</taxon>
        <taxon>Kickxellomycetes</taxon>
        <taxon>Kickxellales</taxon>
        <taxon>Kickxellaceae</taxon>
        <taxon>Coemansia</taxon>
    </lineage>
</organism>
<gene>
    <name evidence="4" type="ORF">IWW36_000963</name>
</gene>
<dbReference type="OrthoDB" id="5591985at2759"/>
<feature type="compositionally biased region" description="Polar residues" evidence="1">
    <location>
        <begin position="399"/>
        <end position="426"/>
    </location>
</feature>
<dbReference type="AlphaFoldDB" id="A0A9W8M0V1"/>
<evidence type="ECO:0000256" key="3">
    <source>
        <dbReference type="SAM" id="SignalP"/>
    </source>
</evidence>
<dbReference type="Proteomes" id="UP001139887">
    <property type="component" value="Unassembled WGS sequence"/>
</dbReference>
<keyword evidence="3" id="KW-0732">Signal</keyword>
<keyword evidence="2" id="KW-0812">Transmembrane</keyword>
<feature type="chain" id="PRO_5040768292" description="G-protein coupled receptors family 2 profile 2 domain-containing protein" evidence="3">
    <location>
        <begin position="17"/>
        <end position="448"/>
    </location>
</feature>
<evidence type="ECO:0000313" key="4">
    <source>
        <dbReference type="EMBL" id="KAJ2851640.1"/>
    </source>
</evidence>
<accession>A0A9W8M0V1</accession>
<feature type="transmembrane region" description="Helical" evidence="2">
    <location>
        <begin position="272"/>
        <end position="295"/>
    </location>
</feature>
<feature type="region of interest" description="Disordered" evidence="1">
    <location>
        <begin position="129"/>
        <end position="158"/>
    </location>
</feature>
<feature type="region of interest" description="Disordered" evidence="1">
    <location>
        <begin position="367"/>
        <end position="386"/>
    </location>
</feature>
<evidence type="ECO:0000256" key="2">
    <source>
        <dbReference type="SAM" id="Phobius"/>
    </source>
</evidence>
<reference evidence="4" key="1">
    <citation type="submission" date="2022-07" db="EMBL/GenBank/DDBJ databases">
        <title>Phylogenomic reconstructions and comparative analyses of Kickxellomycotina fungi.</title>
        <authorList>
            <person name="Reynolds N.K."/>
            <person name="Stajich J.E."/>
            <person name="Barry K."/>
            <person name="Grigoriev I.V."/>
            <person name="Crous P."/>
            <person name="Smith M.E."/>
        </authorList>
    </citation>
    <scope>NUCLEOTIDE SEQUENCE</scope>
    <source>
        <strain evidence="4">NRRL 1566</strain>
    </source>
</reference>
<feature type="region of interest" description="Disordered" evidence="1">
    <location>
        <begin position="399"/>
        <end position="448"/>
    </location>
</feature>
<dbReference type="EMBL" id="JANBUW010000010">
    <property type="protein sequence ID" value="KAJ2851640.1"/>
    <property type="molecule type" value="Genomic_DNA"/>
</dbReference>
<proteinExistence type="predicted"/>
<evidence type="ECO:0008006" key="6">
    <source>
        <dbReference type="Google" id="ProtNLM"/>
    </source>
</evidence>
<sequence length="448" mass="49276">MAAAAGLLSLLPVVMGQASYDSELQVCWLATGPQAMRWVWMSLNSWVVLALLFLIAASAYIGVLLTNERRSLLNSLRPHTHHTDLLPSLQPHQQQIPAGYPSHIIPPPRISSSSCSRCYISSISDSALRMGHGHPQPQSARSAGPRVPMPQQLSSQRLSNKHMSLPVTSFSHVRHNSISGPRLDDNSRKPPVSTASTAAPVAGAAVLDDSYKPVSNSMPRSTGQLQRIEQRIHVLIATGALRVGMRAMVPLLTQLPLVAWSSSYTVQPHTHLLYIVAILLLSTQGLLDMMLYYIFDTQNDQPTVSLPSHLVQSPAMQPPRRCLSVSRIPSDIYFASMDQMAHSHHQYHPCPPHNLHPRPLLPHMCYLGPPPPPPSSKRRQNTRHSVPVVDVTCTPTIRANTATPSLRPNTIHTPSIRPSTTHTPSIRPNAMHMLNGWDESDEHPSSTN</sequence>
<feature type="signal peptide" evidence="3">
    <location>
        <begin position="1"/>
        <end position="16"/>
    </location>
</feature>
<evidence type="ECO:0000313" key="5">
    <source>
        <dbReference type="Proteomes" id="UP001139887"/>
    </source>
</evidence>
<evidence type="ECO:0000256" key="1">
    <source>
        <dbReference type="SAM" id="MobiDB-lite"/>
    </source>
</evidence>
<keyword evidence="2" id="KW-0472">Membrane</keyword>
<keyword evidence="5" id="KW-1185">Reference proteome</keyword>
<comment type="caution">
    <text evidence="4">The sequence shown here is derived from an EMBL/GenBank/DDBJ whole genome shotgun (WGS) entry which is preliminary data.</text>
</comment>
<feature type="transmembrane region" description="Helical" evidence="2">
    <location>
        <begin position="40"/>
        <end position="65"/>
    </location>
</feature>
<keyword evidence="2" id="KW-1133">Transmembrane helix</keyword>
<name>A0A9W8M0V1_9FUNG</name>
<feature type="region of interest" description="Disordered" evidence="1">
    <location>
        <begin position="174"/>
        <end position="197"/>
    </location>
</feature>
<protein>
    <recommendedName>
        <fullName evidence="6">G-protein coupled receptors family 2 profile 2 domain-containing protein</fullName>
    </recommendedName>
</protein>